<proteinExistence type="predicted"/>
<protein>
    <submittedName>
        <fullName evidence="4">DNA-directed RNA polymerase III subunit RPC5</fullName>
    </submittedName>
</protein>
<accession>A0A9J2PGS7</accession>
<dbReference type="InterPro" id="IPR006886">
    <property type="entry name" value="RNA_pol_III_Rpc5"/>
</dbReference>
<evidence type="ECO:0000313" key="3">
    <source>
        <dbReference type="Proteomes" id="UP000036681"/>
    </source>
</evidence>
<keyword evidence="2" id="KW-1133">Transmembrane helix</keyword>
<sequence length="526" mass="60110">MRIDDTEMDSSSNIIEDDPVIAEFDVILCKTASNAALYRVQYPTRKVDPYESKHLSARFKRSVKLLEMKMKADTQTGSFDRGKAEHLASVLSGGRQLAASSAPFRMLDEETYIGRCFNSNSPLHYAIGFFVNRTLYLCPMRGTFEMRRSVAYINERGKNNAAADADSEEVDSEGEQAPGPSPIRVRFLRAETEKQKKRREESSLHRSKLIEQDPWIPLEIHSQKEIISKDKRRLLMEPKGHPNSTLEAPDPEDLIQVAIIGEKMAQLDLDKCDQLISLRRTRHLPEVEQIRALILKARIITTIEAMQYVSEEITREVFLTYVQDFAHLVHGVWVIKSEMLYQGEHQTALRSARDLALCLITAGLPVRRSDLRQAFGLSIDDLDGILGTFAKIDCSSDRRRWILRVEPDATFGQSKMEIDIMVGERRYWHKRWEQIHRYLSVHEAKNKAVASRRKNSQRYGPSLSLKSSLTAVSARMFSKFLILVIVVTSLMLVSFGFNVDLFCFPDEPSYFSLIIYSQIQKGSGDH</sequence>
<dbReference type="WBParaSite" id="ALUE_0000852901-mRNA-1">
    <property type="protein sequence ID" value="ALUE_0000852901-mRNA-1"/>
    <property type="gene ID" value="ALUE_0000852901"/>
</dbReference>
<feature type="transmembrane region" description="Helical" evidence="2">
    <location>
        <begin position="480"/>
        <end position="499"/>
    </location>
</feature>
<keyword evidence="2" id="KW-0472">Membrane</keyword>
<dbReference type="Proteomes" id="UP000036681">
    <property type="component" value="Unplaced"/>
</dbReference>
<dbReference type="PANTHER" id="PTHR12069">
    <property type="entry name" value="DNA-DIRECTED RNA POLYMERASES III 80 KDA POLYPEPTIDE RNA POLYMERASE III SUBUNIT 5"/>
    <property type="match status" value="1"/>
</dbReference>
<dbReference type="PANTHER" id="PTHR12069:SF0">
    <property type="entry name" value="DNA-DIRECTED RNA POLYMERASE III SUBUNIT RPC5"/>
    <property type="match status" value="1"/>
</dbReference>
<dbReference type="GO" id="GO:0042797">
    <property type="term" value="P:tRNA transcription by RNA polymerase III"/>
    <property type="evidence" value="ECO:0007669"/>
    <property type="project" value="TreeGrafter"/>
</dbReference>
<organism evidence="3 4">
    <name type="scientific">Ascaris lumbricoides</name>
    <name type="common">Giant roundworm</name>
    <dbReference type="NCBI Taxonomy" id="6252"/>
    <lineage>
        <taxon>Eukaryota</taxon>
        <taxon>Metazoa</taxon>
        <taxon>Ecdysozoa</taxon>
        <taxon>Nematoda</taxon>
        <taxon>Chromadorea</taxon>
        <taxon>Rhabditida</taxon>
        <taxon>Spirurina</taxon>
        <taxon>Ascaridomorpha</taxon>
        <taxon>Ascaridoidea</taxon>
        <taxon>Ascarididae</taxon>
        <taxon>Ascaris</taxon>
    </lineage>
</organism>
<dbReference type="GO" id="GO:0005666">
    <property type="term" value="C:RNA polymerase III complex"/>
    <property type="evidence" value="ECO:0007669"/>
    <property type="project" value="TreeGrafter"/>
</dbReference>
<evidence type="ECO:0000313" key="4">
    <source>
        <dbReference type="WBParaSite" id="ALUE_0000852901-mRNA-1"/>
    </source>
</evidence>
<keyword evidence="2" id="KW-0812">Transmembrane</keyword>
<name>A0A9J2PGS7_ASCLU</name>
<evidence type="ECO:0000256" key="2">
    <source>
        <dbReference type="SAM" id="Phobius"/>
    </source>
</evidence>
<feature type="compositionally biased region" description="Acidic residues" evidence="1">
    <location>
        <begin position="165"/>
        <end position="174"/>
    </location>
</feature>
<dbReference type="Pfam" id="PF04801">
    <property type="entry name" value="RPC5"/>
    <property type="match status" value="1"/>
</dbReference>
<reference evidence="4" key="1">
    <citation type="submission" date="2023-03" db="UniProtKB">
        <authorList>
            <consortium name="WormBaseParasite"/>
        </authorList>
    </citation>
    <scope>IDENTIFICATION</scope>
</reference>
<dbReference type="AlphaFoldDB" id="A0A9J2PGS7"/>
<evidence type="ECO:0000256" key="1">
    <source>
        <dbReference type="SAM" id="MobiDB-lite"/>
    </source>
</evidence>
<feature type="region of interest" description="Disordered" evidence="1">
    <location>
        <begin position="160"/>
        <end position="182"/>
    </location>
</feature>
<keyword evidence="3" id="KW-1185">Reference proteome</keyword>